<evidence type="ECO:0000313" key="3">
    <source>
        <dbReference type="Proteomes" id="UP001432146"/>
    </source>
</evidence>
<accession>A0AAW0Z8R0</accession>
<sequence length="95" mass="10667">MGKIKPLKYDTSTLKFVKDYVYLGMTFTTSGRKCKENVQHGNRSIILNLETHDGHKIGCLECQTKTVQGGSSLNTAVWSRNMGSEPKRDSRKSTK</sequence>
<feature type="region of interest" description="Disordered" evidence="1">
    <location>
        <begin position="73"/>
        <end position="95"/>
    </location>
</feature>
<comment type="caution">
    <text evidence="2">The sequence shown here is derived from an EMBL/GenBank/DDBJ whole genome shotgun (WGS) entry which is preliminary data.</text>
</comment>
<protein>
    <submittedName>
        <fullName evidence="2">Uncharacterized protein</fullName>
    </submittedName>
</protein>
<dbReference type="AlphaFoldDB" id="A0AAW0Z8R0"/>
<organism evidence="2 3">
    <name type="scientific">Tetragonisca angustula</name>
    <dbReference type="NCBI Taxonomy" id="166442"/>
    <lineage>
        <taxon>Eukaryota</taxon>
        <taxon>Metazoa</taxon>
        <taxon>Ecdysozoa</taxon>
        <taxon>Arthropoda</taxon>
        <taxon>Hexapoda</taxon>
        <taxon>Insecta</taxon>
        <taxon>Pterygota</taxon>
        <taxon>Neoptera</taxon>
        <taxon>Endopterygota</taxon>
        <taxon>Hymenoptera</taxon>
        <taxon>Apocrita</taxon>
        <taxon>Aculeata</taxon>
        <taxon>Apoidea</taxon>
        <taxon>Anthophila</taxon>
        <taxon>Apidae</taxon>
        <taxon>Tetragonisca</taxon>
    </lineage>
</organism>
<proteinExistence type="predicted"/>
<evidence type="ECO:0000256" key="1">
    <source>
        <dbReference type="SAM" id="MobiDB-lite"/>
    </source>
</evidence>
<keyword evidence="3" id="KW-1185">Reference proteome</keyword>
<feature type="compositionally biased region" description="Basic and acidic residues" evidence="1">
    <location>
        <begin position="85"/>
        <end position="95"/>
    </location>
</feature>
<dbReference type="Proteomes" id="UP001432146">
    <property type="component" value="Unassembled WGS sequence"/>
</dbReference>
<feature type="compositionally biased region" description="Polar residues" evidence="1">
    <location>
        <begin position="73"/>
        <end position="82"/>
    </location>
</feature>
<dbReference type="EMBL" id="JAWNGG020000354">
    <property type="protein sequence ID" value="KAK9293994.1"/>
    <property type="molecule type" value="Genomic_DNA"/>
</dbReference>
<evidence type="ECO:0000313" key="2">
    <source>
        <dbReference type="EMBL" id="KAK9293994.1"/>
    </source>
</evidence>
<gene>
    <name evidence="2" type="ORF">QLX08_011239</name>
</gene>
<name>A0AAW0Z8R0_9HYME</name>
<reference evidence="2 3" key="1">
    <citation type="submission" date="2024-05" db="EMBL/GenBank/DDBJ databases">
        <title>The nuclear and mitochondrial genome assemblies of Tetragonisca angustula (Apidae: Meliponini), a tiny yet remarkable pollinator in the Neotropics.</title>
        <authorList>
            <person name="Ferrari R."/>
            <person name="Ricardo P.C."/>
            <person name="Dias F.C."/>
            <person name="Araujo N.S."/>
            <person name="Soares D.O."/>
            <person name="Zhou Q.-S."/>
            <person name="Zhu C.-D."/>
            <person name="Coutinho L."/>
            <person name="Airas M.C."/>
            <person name="Batista T.M."/>
        </authorList>
    </citation>
    <scope>NUCLEOTIDE SEQUENCE [LARGE SCALE GENOMIC DNA]</scope>
    <source>
        <strain evidence="2">ASF017062</strain>
        <tissue evidence="2">Abdomen</tissue>
    </source>
</reference>